<evidence type="ECO:0000313" key="1">
    <source>
        <dbReference type="EMBL" id="TNC05519.1"/>
    </source>
</evidence>
<sequence>MSDGADAAREAFAAVEPASVMDTRPMTGAMAAVEGVLKRVGLPADPDVVATIALFSVAGFLIAGGDDDAIAPAVLDEVIRAAAVSDLVT</sequence>
<name>A0A5C4L7Q4_9HYPH</name>
<accession>A0A5C4L7Q4</accession>
<dbReference type="OrthoDB" id="9922430at2"/>
<dbReference type="EMBL" id="VDDA01000059">
    <property type="protein sequence ID" value="TNC05519.1"/>
    <property type="molecule type" value="Genomic_DNA"/>
</dbReference>
<dbReference type="RefSeq" id="WP_139040711.1">
    <property type="nucleotide sequence ID" value="NZ_VDDA01000059.1"/>
</dbReference>
<organism evidence="1 2">
    <name type="scientific">Methylobacterium terricola</name>
    <dbReference type="NCBI Taxonomy" id="2583531"/>
    <lineage>
        <taxon>Bacteria</taxon>
        <taxon>Pseudomonadati</taxon>
        <taxon>Pseudomonadota</taxon>
        <taxon>Alphaproteobacteria</taxon>
        <taxon>Hyphomicrobiales</taxon>
        <taxon>Methylobacteriaceae</taxon>
        <taxon>Methylobacterium</taxon>
    </lineage>
</organism>
<dbReference type="AlphaFoldDB" id="A0A5C4L7Q4"/>
<dbReference type="Proteomes" id="UP000305267">
    <property type="component" value="Unassembled WGS sequence"/>
</dbReference>
<keyword evidence="2" id="KW-1185">Reference proteome</keyword>
<reference evidence="1 2" key="1">
    <citation type="submission" date="2019-06" db="EMBL/GenBank/DDBJ databases">
        <title>Genome of Methylobacterium sp. 17Sr1-39.</title>
        <authorList>
            <person name="Seo T."/>
        </authorList>
    </citation>
    <scope>NUCLEOTIDE SEQUENCE [LARGE SCALE GENOMIC DNA]</scope>
    <source>
        <strain evidence="1 2">17Sr1-39</strain>
    </source>
</reference>
<proteinExistence type="predicted"/>
<gene>
    <name evidence="1" type="ORF">FF100_35540</name>
</gene>
<comment type="caution">
    <text evidence="1">The sequence shown here is derived from an EMBL/GenBank/DDBJ whole genome shotgun (WGS) entry which is preliminary data.</text>
</comment>
<protein>
    <submittedName>
        <fullName evidence="1">Uncharacterized protein</fullName>
    </submittedName>
</protein>
<evidence type="ECO:0000313" key="2">
    <source>
        <dbReference type="Proteomes" id="UP000305267"/>
    </source>
</evidence>